<dbReference type="InterPro" id="IPR003607">
    <property type="entry name" value="HD/PDEase_dom"/>
</dbReference>
<gene>
    <name evidence="1" type="ORF">D0X99_11965</name>
</gene>
<name>A0A418PRF3_9BACT</name>
<evidence type="ECO:0000313" key="2">
    <source>
        <dbReference type="Proteomes" id="UP000283522"/>
    </source>
</evidence>
<dbReference type="AlphaFoldDB" id="A0A418PRF3"/>
<evidence type="ECO:0000313" key="1">
    <source>
        <dbReference type="EMBL" id="RIW15153.1"/>
    </source>
</evidence>
<reference evidence="1 2" key="1">
    <citation type="submission" date="2018-09" db="EMBL/GenBank/DDBJ databases">
        <authorList>
            <person name="Wang X."/>
            <person name="Du Z."/>
        </authorList>
    </citation>
    <scope>NUCLEOTIDE SEQUENCE [LARGE SCALE GENOMIC DNA]</scope>
    <source>
        <strain evidence="1 2">N3</strain>
    </source>
</reference>
<sequence length="206" mass="24451">MKIELDKFESWIREMFSIQLHPQVCFHDLNHTLFIVEKVNELGRYYQLPREEMEDLFFAGWFHDIGYWDGDPVEHEAQGAEMAAGFLRNFEHEPERINRITSAILATKMPQSPKNLFEQILCDSDLYHLSSEQWYELTLLLKEEREVLIGDELNLLDWLKISRDFVNSHQYHTDYAKQYLEPKKRANLAKLDGIIHEMTTTNSTID</sequence>
<accession>A0A418PRF3</accession>
<dbReference type="Proteomes" id="UP000283522">
    <property type="component" value="Unassembled WGS sequence"/>
</dbReference>
<proteinExistence type="predicted"/>
<keyword evidence="2" id="KW-1185">Reference proteome</keyword>
<dbReference type="EMBL" id="QXML01000005">
    <property type="protein sequence ID" value="RIW15153.1"/>
    <property type="molecule type" value="Genomic_DNA"/>
</dbReference>
<dbReference type="SUPFAM" id="SSF109604">
    <property type="entry name" value="HD-domain/PDEase-like"/>
    <property type="match status" value="1"/>
</dbReference>
<comment type="caution">
    <text evidence="1">The sequence shown here is derived from an EMBL/GenBank/DDBJ whole genome shotgun (WGS) entry which is preliminary data.</text>
</comment>
<dbReference type="OrthoDB" id="5728337at2"/>
<dbReference type="RefSeq" id="WP_119478058.1">
    <property type="nucleotide sequence ID" value="NZ_QXML01000005.1"/>
</dbReference>
<dbReference type="CDD" id="cd00077">
    <property type="entry name" value="HDc"/>
    <property type="match status" value="1"/>
</dbReference>
<evidence type="ECO:0008006" key="3">
    <source>
        <dbReference type="Google" id="ProtNLM"/>
    </source>
</evidence>
<dbReference type="Gene3D" id="1.10.3210.10">
    <property type="entry name" value="Hypothetical protein af1432"/>
    <property type="match status" value="1"/>
</dbReference>
<protein>
    <recommendedName>
        <fullName evidence="3">HD domain-containing protein</fullName>
    </recommendedName>
</protein>
<organism evidence="1 2">
    <name type="scientific">Algoriphagus lacus</name>
    <dbReference type="NCBI Taxonomy" id="2056311"/>
    <lineage>
        <taxon>Bacteria</taxon>
        <taxon>Pseudomonadati</taxon>
        <taxon>Bacteroidota</taxon>
        <taxon>Cytophagia</taxon>
        <taxon>Cytophagales</taxon>
        <taxon>Cyclobacteriaceae</taxon>
        <taxon>Algoriphagus</taxon>
    </lineage>
</organism>